<dbReference type="GO" id="GO:0003677">
    <property type="term" value="F:DNA binding"/>
    <property type="evidence" value="ECO:0007669"/>
    <property type="project" value="InterPro"/>
</dbReference>
<evidence type="ECO:0000313" key="8">
    <source>
        <dbReference type="Proteomes" id="UP000494111"/>
    </source>
</evidence>
<evidence type="ECO:0000256" key="3">
    <source>
        <dbReference type="ARBA" id="ARBA00023082"/>
    </source>
</evidence>
<evidence type="ECO:0000313" key="7">
    <source>
        <dbReference type="EMBL" id="CAB3734993.1"/>
    </source>
</evidence>
<dbReference type="SUPFAM" id="SSF88659">
    <property type="entry name" value="Sigma3 and sigma4 domains of RNA polymerase sigma factors"/>
    <property type="match status" value="1"/>
</dbReference>
<dbReference type="InterPro" id="IPR007627">
    <property type="entry name" value="RNA_pol_sigma70_r2"/>
</dbReference>
<evidence type="ECO:0000256" key="2">
    <source>
        <dbReference type="ARBA" id="ARBA00023015"/>
    </source>
</evidence>
<keyword evidence="2" id="KW-0805">Transcription regulation</keyword>
<dbReference type="AlphaFoldDB" id="A0A6S7AME8"/>
<dbReference type="CDD" id="cd06171">
    <property type="entry name" value="Sigma70_r4"/>
    <property type="match status" value="1"/>
</dbReference>
<dbReference type="GO" id="GO:0016987">
    <property type="term" value="F:sigma factor activity"/>
    <property type="evidence" value="ECO:0007669"/>
    <property type="project" value="UniProtKB-KW"/>
</dbReference>
<evidence type="ECO:0000259" key="6">
    <source>
        <dbReference type="Pfam" id="PF08281"/>
    </source>
</evidence>
<protein>
    <submittedName>
        <fullName evidence="7">Putative RNA polymerase sigma factor FecI</fullName>
    </submittedName>
</protein>
<dbReference type="InterPro" id="IPR036388">
    <property type="entry name" value="WH-like_DNA-bd_sf"/>
</dbReference>
<gene>
    <name evidence="7" type="primary">fecI_27</name>
    <name evidence="7" type="ORF">LMG3458_05200</name>
</gene>
<dbReference type="Proteomes" id="UP000494111">
    <property type="component" value="Unassembled WGS sequence"/>
</dbReference>
<dbReference type="PANTHER" id="PTHR43133:SF63">
    <property type="entry name" value="RNA POLYMERASE SIGMA FACTOR FECI-RELATED"/>
    <property type="match status" value="1"/>
</dbReference>
<feature type="domain" description="RNA polymerase sigma-70 region 2" evidence="5">
    <location>
        <begin position="26"/>
        <end position="91"/>
    </location>
</feature>
<evidence type="ECO:0000256" key="4">
    <source>
        <dbReference type="ARBA" id="ARBA00023163"/>
    </source>
</evidence>
<reference evidence="7 8" key="1">
    <citation type="submission" date="2020-04" db="EMBL/GenBank/DDBJ databases">
        <authorList>
            <person name="De Canck E."/>
        </authorList>
    </citation>
    <scope>NUCLEOTIDE SEQUENCE [LARGE SCALE GENOMIC DNA]</scope>
    <source>
        <strain evidence="7 8">LMG 3458</strain>
    </source>
</reference>
<dbReference type="Gene3D" id="1.10.10.10">
    <property type="entry name" value="Winged helix-like DNA-binding domain superfamily/Winged helix DNA-binding domain"/>
    <property type="match status" value="1"/>
</dbReference>
<dbReference type="InterPro" id="IPR013249">
    <property type="entry name" value="RNA_pol_sigma70_r4_t2"/>
</dbReference>
<dbReference type="SUPFAM" id="SSF88946">
    <property type="entry name" value="Sigma2 domain of RNA polymerase sigma factors"/>
    <property type="match status" value="1"/>
</dbReference>
<evidence type="ECO:0000259" key="5">
    <source>
        <dbReference type="Pfam" id="PF04542"/>
    </source>
</evidence>
<organism evidence="7 8">
    <name type="scientific">Achromobacter deleyi</name>
    <dbReference type="NCBI Taxonomy" id="1353891"/>
    <lineage>
        <taxon>Bacteria</taxon>
        <taxon>Pseudomonadati</taxon>
        <taxon>Pseudomonadota</taxon>
        <taxon>Betaproteobacteria</taxon>
        <taxon>Burkholderiales</taxon>
        <taxon>Alcaligenaceae</taxon>
        <taxon>Achromobacter</taxon>
    </lineage>
</organism>
<sequence>MTCAAPTYCSTFMSATGTSTQPIEVLYGDHHGWLRGWLRKRLGNAFDAADLAHDTYVRILASGTTPQPDQSRRYLTQIANGLLIDLYRRRGIEAAYLEAIAALPEALAPSEETRALALEALVEIDAILHKLPRKARMALLLCKLDGLSYREIAERLHVSVSSVEKYVAAALLACYQALYDGTD</sequence>
<dbReference type="InterPro" id="IPR013324">
    <property type="entry name" value="RNA_pol_sigma_r3/r4-like"/>
</dbReference>
<dbReference type="Pfam" id="PF04542">
    <property type="entry name" value="Sigma70_r2"/>
    <property type="match status" value="1"/>
</dbReference>
<accession>A0A6S7AME8</accession>
<dbReference type="Pfam" id="PF08281">
    <property type="entry name" value="Sigma70_r4_2"/>
    <property type="match status" value="1"/>
</dbReference>
<dbReference type="InterPro" id="IPR039425">
    <property type="entry name" value="RNA_pol_sigma-70-like"/>
</dbReference>
<dbReference type="InterPro" id="IPR013325">
    <property type="entry name" value="RNA_pol_sigma_r2"/>
</dbReference>
<feature type="domain" description="RNA polymerase sigma factor 70 region 4 type 2" evidence="6">
    <location>
        <begin position="122"/>
        <end position="174"/>
    </location>
</feature>
<keyword evidence="4" id="KW-0804">Transcription</keyword>
<dbReference type="InterPro" id="IPR014284">
    <property type="entry name" value="RNA_pol_sigma-70_dom"/>
</dbReference>
<dbReference type="NCBIfam" id="TIGR02937">
    <property type="entry name" value="sigma70-ECF"/>
    <property type="match status" value="1"/>
</dbReference>
<dbReference type="EMBL" id="CADIJO010000025">
    <property type="protein sequence ID" value="CAB3734993.1"/>
    <property type="molecule type" value="Genomic_DNA"/>
</dbReference>
<proteinExistence type="inferred from homology"/>
<name>A0A6S7AME8_9BURK</name>
<keyword evidence="3" id="KW-0731">Sigma factor</keyword>
<comment type="similarity">
    <text evidence="1">Belongs to the sigma-70 factor family. ECF subfamily.</text>
</comment>
<dbReference type="GO" id="GO:0006352">
    <property type="term" value="P:DNA-templated transcription initiation"/>
    <property type="evidence" value="ECO:0007669"/>
    <property type="project" value="InterPro"/>
</dbReference>
<dbReference type="PANTHER" id="PTHR43133">
    <property type="entry name" value="RNA POLYMERASE ECF-TYPE SIGMA FACTO"/>
    <property type="match status" value="1"/>
</dbReference>
<dbReference type="Gene3D" id="1.10.1740.10">
    <property type="match status" value="1"/>
</dbReference>
<evidence type="ECO:0000256" key="1">
    <source>
        <dbReference type="ARBA" id="ARBA00010641"/>
    </source>
</evidence>